<protein>
    <submittedName>
        <fullName evidence="2">Uncharacterized protein</fullName>
    </submittedName>
</protein>
<feature type="compositionally biased region" description="Basic and acidic residues" evidence="1">
    <location>
        <begin position="1"/>
        <end position="18"/>
    </location>
</feature>
<keyword evidence="3" id="KW-1185">Reference proteome</keyword>
<evidence type="ECO:0000313" key="2">
    <source>
        <dbReference type="EMBL" id="KAJ8313662.1"/>
    </source>
</evidence>
<dbReference type="Proteomes" id="UP001217089">
    <property type="component" value="Unassembled WGS sequence"/>
</dbReference>
<evidence type="ECO:0000256" key="1">
    <source>
        <dbReference type="SAM" id="MobiDB-lite"/>
    </source>
</evidence>
<sequence>MMEVEDSKPRDSERERKRDRSRSRERKHKRHRSRSRERVNGVDEEEEEAEKAKIPKKVPLSLEELLAKKKAEEEALSKVLLVQSPVRNIEELMLYIWN</sequence>
<accession>A0ABQ9FCT1</accession>
<feature type="compositionally biased region" description="Basic residues" evidence="1">
    <location>
        <begin position="19"/>
        <end position="35"/>
    </location>
</feature>
<feature type="region of interest" description="Disordered" evidence="1">
    <location>
        <begin position="1"/>
        <end position="54"/>
    </location>
</feature>
<reference evidence="2 3" key="1">
    <citation type="submission" date="2022-12" db="EMBL/GenBank/DDBJ databases">
        <title>Chromosome-level genome of Tegillarca granosa.</title>
        <authorList>
            <person name="Kim J."/>
        </authorList>
    </citation>
    <scope>NUCLEOTIDE SEQUENCE [LARGE SCALE GENOMIC DNA]</scope>
    <source>
        <strain evidence="2">Teg-2019</strain>
        <tissue evidence="2">Adductor muscle</tissue>
    </source>
</reference>
<comment type="caution">
    <text evidence="2">The sequence shown here is derived from an EMBL/GenBank/DDBJ whole genome shotgun (WGS) entry which is preliminary data.</text>
</comment>
<name>A0ABQ9FCT1_TEGGR</name>
<evidence type="ECO:0000313" key="3">
    <source>
        <dbReference type="Proteomes" id="UP001217089"/>
    </source>
</evidence>
<organism evidence="2 3">
    <name type="scientific">Tegillarca granosa</name>
    <name type="common">Malaysian cockle</name>
    <name type="synonym">Anadara granosa</name>
    <dbReference type="NCBI Taxonomy" id="220873"/>
    <lineage>
        <taxon>Eukaryota</taxon>
        <taxon>Metazoa</taxon>
        <taxon>Spiralia</taxon>
        <taxon>Lophotrochozoa</taxon>
        <taxon>Mollusca</taxon>
        <taxon>Bivalvia</taxon>
        <taxon>Autobranchia</taxon>
        <taxon>Pteriomorphia</taxon>
        <taxon>Arcoida</taxon>
        <taxon>Arcoidea</taxon>
        <taxon>Arcidae</taxon>
        <taxon>Tegillarca</taxon>
    </lineage>
</organism>
<gene>
    <name evidence="2" type="ORF">KUTeg_008223</name>
</gene>
<dbReference type="EMBL" id="JARBDR010000342">
    <property type="protein sequence ID" value="KAJ8313662.1"/>
    <property type="molecule type" value="Genomic_DNA"/>
</dbReference>
<proteinExistence type="predicted"/>